<name>A0AAE3A638_9FIRM</name>
<protein>
    <submittedName>
        <fullName evidence="2">Zinc ribbon domain-containing protein</fullName>
    </submittedName>
</protein>
<dbReference type="RefSeq" id="WP_308459271.1">
    <property type="nucleotide sequence ID" value="NZ_JAJEPS010000006.1"/>
</dbReference>
<dbReference type="Proteomes" id="UP001198220">
    <property type="component" value="Unassembled WGS sequence"/>
</dbReference>
<sequence>MKCKYCGANLQLTDAVCPYCGKPNPRAERYAKDKQYYEQDYAETSQKVKRVWKLSYDWMTRGITLVVLGVLVFGLLFVTFLADDHSYYKKQDAAVADFTSVSEQMDQYLAAGKYEQYFAYCKSYNLTGWTSGPFLPWQPQTKCIEIGRFIKEHLNGYLAADSIYEQNDHLETIGGLLPEFYDTDSLCAVAKDVIDREKTETDLRNIQKDLELSLKICFGLTDEELAELPTMTDEEVLLLLEEKHER</sequence>
<evidence type="ECO:0000313" key="2">
    <source>
        <dbReference type="EMBL" id="MCC2126114.1"/>
    </source>
</evidence>
<dbReference type="EMBL" id="JAJEPS010000006">
    <property type="protein sequence ID" value="MCC2126114.1"/>
    <property type="molecule type" value="Genomic_DNA"/>
</dbReference>
<keyword evidence="1" id="KW-0472">Membrane</keyword>
<keyword evidence="1" id="KW-1133">Transmembrane helix</keyword>
<dbReference type="AlphaFoldDB" id="A0AAE3A638"/>
<proteinExistence type="predicted"/>
<evidence type="ECO:0000256" key="1">
    <source>
        <dbReference type="SAM" id="Phobius"/>
    </source>
</evidence>
<feature type="transmembrane region" description="Helical" evidence="1">
    <location>
        <begin position="62"/>
        <end position="82"/>
    </location>
</feature>
<gene>
    <name evidence="2" type="ORF">LKD36_07975</name>
</gene>
<organism evidence="2 3">
    <name type="scientific">Hominiventricola filiformis</name>
    <dbReference type="NCBI Taxonomy" id="2885352"/>
    <lineage>
        <taxon>Bacteria</taxon>
        <taxon>Bacillati</taxon>
        <taxon>Bacillota</taxon>
        <taxon>Clostridia</taxon>
        <taxon>Lachnospirales</taxon>
        <taxon>Lachnospiraceae</taxon>
        <taxon>Hominiventricola</taxon>
    </lineage>
</organism>
<comment type="caution">
    <text evidence="2">The sequence shown here is derived from an EMBL/GenBank/DDBJ whole genome shotgun (WGS) entry which is preliminary data.</text>
</comment>
<keyword evidence="3" id="KW-1185">Reference proteome</keyword>
<keyword evidence="1" id="KW-0812">Transmembrane</keyword>
<accession>A0AAE3A638</accession>
<evidence type="ECO:0000313" key="3">
    <source>
        <dbReference type="Proteomes" id="UP001198220"/>
    </source>
</evidence>
<reference evidence="2 3" key="1">
    <citation type="submission" date="2021-10" db="EMBL/GenBank/DDBJ databases">
        <title>Anaerobic single-cell dispensing facilitates the cultivation of human gut bacteria.</title>
        <authorList>
            <person name="Afrizal A."/>
        </authorList>
    </citation>
    <scope>NUCLEOTIDE SEQUENCE [LARGE SCALE GENOMIC DNA]</scope>
    <source>
        <strain evidence="2 3">CLA-AA-H276</strain>
    </source>
</reference>